<gene>
    <name evidence="1" type="ORF">EVAR_49560_1</name>
</gene>
<dbReference type="AlphaFoldDB" id="A0A4C1XMQ4"/>
<name>A0A4C1XMQ4_EUMVA</name>
<accession>A0A4C1XMQ4</accession>
<reference evidence="1 2" key="1">
    <citation type="journal article" date="2019" name="Commun. Biol.">
        <title>The bagworm genome reveals a unique fibroin gene that provides high tensile strength.</title>
        <authorList>
            <person name="Kono N."/>
            <person name="Nakamura H."/>
            <person name="Ohtoshi R."/>
            <person name="Tomita M."/>
            <person name="Numata K."/>
            <person name="Arakawa K."/>
        </authorList>
    </citation>
    <scope>NUCLEOTIDE SEQUENCE [LARGE SCALE GENOMIC DNA]</scope>
</reference>
<comment type="caution">
    <text evidence="1">The sequence shown here is derived from an EMBL/GenBank/DDBJ whole genome shotgun (WGS) entry which is preliminary data.</text>
</comment>
<proteinExistence type="predicted"/>
<evidence type="ECO:0000313" key="2">
    <source>
        <dbReference type="Proteomes" id="UP000299102"/>
    </source>
</evidence>
<protein>
    <submittedName>
        <fullName evidence="1">Uncharacterized protein</fullName>
    </submittedName>
</protein>
<dbReference type="EMBL" id="BGZK01000870">
    <property type="protein sequence ID" value="GBP63505.1"/>
    <property type="molecule type" value="Genomic_DNA"/>
</dbReference>
<keyword evidence="2" id="KW-1185">Reference proteome</keyword>
<dbReference type="Proteomes" id="UP000299102">
    <property type="component" value="Unassembled WGS sequence"/>
</dbReference>
<sequence length="340" mass="37636">MPIASSLRDYGKPLVVVVTTSTVTGASSPHSTEPTERGRSCSLIDSICTEGGYGALLGPVLTPSACALARREAERPPGLIMEEASQGSAHDLSALVVFPCRRGTVIYSAGLRRNNVISIVSKLVSYEIEARHRWTDGTIMGSHFDIRYAGTTKRMENSCEIIPRGRAALLKDCRGHLSPRRRGKEASADSRAPSDCSAIVLSGWFNPRPGLSSAELRTACCGVILDTRLHLDCTLSAVQLNRSSPDHKICPQSEAVPLRQFVRESSTSLFLRVQVRDRGLMLPHARASSRRGYDPDGPMVIAPFWGSKFEEFSSQSEIKRSCQWVHRHRPRPSRRLWKWW</sequence>
<evidence type="ECO:0000313" key="1">
    <source>
        <dbReference type="EMBL" id="GBP63505.1"/>
    </source>
</evidence>
<organism evidence="1 2">
    <name type="scientific">Eumeta variegata</name>
    <name type="common">Bagworm moth</name>
    <name type="synonym">Eumeta japonica</name>
    <dbReference type="NCBI Taxonomy" id="151549"/>
    <lineage>
        <taxon>Eukaryota</taxon>
        <taxon>Metazoa</taxon>
        <taxon>Ecdysozoa</taxon>
        <taxon>Arthropoda</taxon>
        <taxon>Hexapoda</taxon>
        <taxon>Insecta</taxon>
        <taxon>Pterygota</taxon>
        <taxon>Neoptera</taxon>
        <taxon>Endopterygota</taxon>
        <taxon>Lepidoptera</taxon>
        <taxon>Glossata</taxon>
        <taxon>Ditrysia</taxon>
        <taxon>Tineoidea</taxon>
        <taxon>Psychidae</taxon>
        <taxon>Oiketicinae</taxon>
        <taxon>Eumeta</taxon>
    </lineage>
</organism>